<keyword evidence="2" id="KW-1185">Reference proteome</keyword>
<organism evidence="1 2">
    <name type="scientific">Athelia psychrophila</name>
    <dbReference type="NCBI Taxonomy" id="1759441"/>
    <lineage>
        <taxon>Eukaryota</taxon>
        <taxon>Fungi</taxon>
        <taxon>Dikarya</taxon>
        <taxon>Basidiomycota</taxon>
        <taxon>Agaricomycotina</taxon>
        <taxon>Agaricomycetes</taxon>
        <taxon>Agaricomycetidae</taxon>
        <taxon>Atheliales</taxon>
        <taxon>Atheliaceae</taxon>
        <taxon>Athelia</taxon>
    </lineage>
</organism>
<gene>
    <name evidence="1" type="ORF">FIBSPDRAFT_953111</name>
</gene>
<evidence type="ECO:0000313" key="1">
    <source>
        <dbReference type="EMBL" id="KZP22279.1"/>
    </source>
</evidence>
<evidence type="ECO:0000313" key="2">
    <source>
        <dbReference type="Proteomes" id="UP000076532"/>
    </source>
</evidence>
<dbReference type="AlphaFoldDB" id="A0A166KUY7"/>
<dbReference type="Proteomes" id="UP000076532">
    <property type="component" value="Unassembled WGS sequence"/>
</dbReference>
<accession>A0A166KUY7</accession>
<dbReference type="EMBL" id="KV417541">
    <property type="protein sequence ID" value="KZP22279.1"/>
    <property type="molecule type" value="Genomic_DNA"/>
</dbReference>
<proteinExistence type="predicted"/>
<protein>
    <submittedName>
        <fullName evidence="1">Uncharacterized protein</fullName>
    </submittedName>
</protein>
<name>A0A166KUY7_9AGAM</name>
<reference evidence="1 2" key="1">
    <citation type="journal article" date="2016" name="Mol. Biol. Evol.">
        <title>Comparative Genomics of Early-Diverging Mushroom-Forming Fungi Provides Insights into the Origins of Lignocellulose Decay Capabilities.</title>
        <authorList>
            <person name="Nagy L.G."/>
            <person name="Riley R."/>
            <person name="Tritt A."/>
            <person name="Adam C."/>
            <person name="Daum C."/>
            <person name="Floudas D."/>
            <person name="Sun H."/>
            <person name="Yadav J.S."/>
            <person name="Pangilinan J."/>
            <person name="Larsson K.H."/>
            <person name="Matsuura K."/>
            <person name="Barry K."/>
            <person name="Labutti K."/>
            <person name="Kuo R."/>
            <person name="Ohm R.A."/>
            <person name="Bhattacharya S.S."/>
            <person name="Shirouzu T."/>
            <person name="Yoshinaga Y."/>
            <person name="Martin F.M."/>
            <person name="Grigoriev I.V."/>
            <person name="Hibbett D.S."/>
        </authorList>
    </citation>
    <scope>NUCLEOTIDE SEQUENCE [LARGE SCALE GENOMIC DNA]</scope>
    <source>
        <strain evidence="1 2">CBS 109695</strain>
    </source>
</reference>
<sequence>MPDSDDSGLGNLIDQAFKLKFKNSAKGVADISLEKRKTLERVHSSIQAALDGVIDVKKGGRAAESPHELFKKAMNLAMESSEVLGLNALLWLLLQRGKVELSKNPHFYPEIKNYSNDFCIKPWVFTQSLSKLEKLEDLQHRVTQRWESQQRQPPRSNSRNKTHVIHILMDDGDCVIFKSSHGDYYKNIGNIWKTESDVTVLKVRAIQNNITRSRLCQHVSDVRKPVDIMRIWEEQRATSIQELILHLETDPVPTAQSPVAVPVPPIQPSVEHAANPAPPTIRPTSILAHIPVASTTVPSGSESTASVPSESRCASANSAATTSTVVTSATYGNASIFSNTRSTSSATLHVTASSTSIVTTDMYLMSGTFAQNTKSLSVLMMPVPVEIRKEKKSWVRRVKDWAAGK</sequence>